<sequence length="138" mass="15411">MSVLLPGGGGAQLKKQQQLLLQQQAQQQQHHHQHPLTSLLLLLHSPHPSSLQQQQQQRQQQQQQQRQQQQQQLPRRGPCPLGGPHPGGPSGGPPLNRYQQQLVELNTAHSMLIGDQQKLAALLAAYVDEKGQQLDSRH</sequence>
<protein>
    <submittedName>
        <fullName evidence="2">Uncharacterized protein</fullName>
    </submittedName>
</protein>
<gene>
    <name evidence="2" type="ORF">EBH_0000270</name>
</gene>
<accession>U6LPM8</accession>
<evidence type="ECO:0000256" key="1">
    <source>
        <dbReference type="SAM" id="MobiDB-lite"/>
    </source>
</evidence>
<name>U6LPM8_9EIME</name>
<dbReference type="OrthoDB" id="347929at2759"/>
<evidence type="ECO:0000313" key="3">
    <source>
        <dbReference type="Proteomes" id="UP000030750"/>
    </source>
</evidence>
<reference evidence="2" key="2">
    <citation type="submission" date="2013-10" db="EMBL/GenBank/DDBJ databases">
        <authorList>
            <person name="Aslett M."/>
        </authorList>
    </citation>
    <scope>NUCLEOTIDE SEQUENCE [LARGE SCALE GENOMIC DNA]</scope>
    <source>
        <strain evidence="2">Houghton</strain>
    </source>
</reference>
<dbReference type="Proteomes" id="UP000030750">
    <property type="component" value="Unassembled WGS sequence"/>
</dbReference>
<dbReference type="EMBL" id="HG712677">
    <property type="protein sequence ID" value="CDJ51228.1"/>
    <property type="molecule type" value="Genomic_DNA"/>
</dbReference>
<feature type="region of interest" description="Disordered" evidence="1">
    <location>
        <begin position="22"/>
        <end position="101"/>
    </location>
</feature>
<dbReference type="AlphaFoldDB" id="U6LPM8"/>
<reference evidence="2" key="1">
    <citation type="submission" date="2013-10" db="EMBL/GenBank/DDBJ databases">
        <title>Genomic analysis of the causative agents of coccidiosis in chickens.</title>
        <authorList>
            <person name="Reid A.J."/>
            <person name="Blake D."/>
            <person name="Billington K."/>
            <person name="Browne H."/>
            <person name="Dunn M."/>
            <person name="Hung S."/>
            <person name="Kawahara F."/>
            <person name="Miranda-Saavedra D."/>
            <person name="Mourier T."/>
            <person name="Nagra H."/>
            <person name="Otto T.D."/>
            <person name="Rawlings N."/>
            <person name="Sanchez A."/>
            <person name="Sanders M."/>
            <person name="Subramaniam C."/>
            <person name="Tay Y."/>
            <person name="Dear P."/>
            <person name="Doerig C."/>
            <person name="Gruber A."/>
            <person name="Parkinson J."/>
            <person name="Shirley M."/>
            <person name="Wan K.L."/>
            <person name="Berriman M."/>
            <person name="Tomley F."/>
            <person name="Pain A."/>
        </authorList>
    </citation>
    <scope>NUCLEOTIDE SEQUENCE [LARGE SCALE GENOMIC DNA]</scope>
    <source>
        <strain evidence="2">Houghton</strain>
    </source>
</reference>
<keyword evidence="3" id="KW-1185">Reference proteome</keyword>
<organism evidence="2 3">
    <name type="scientific">Eimeria brunetti</name>
    <dbReference type="NCBI Taxonomy" id="51314"/>
    <lineage>
        <taxon>Eukaryota</taxon>
        <taxon>Sar</taxon>
        <taxon>Alveolata</taxon>
        <taxon>Apicomplexa</taxon>
        <taxon>Conoidasida</taxon>
        <taxon>Coccidia</taxon>
        <taxon>Eucoccidiorida</taxon>
        <taxon>Eimeriorina</taxon>
        <taxon>Eimeriidae</taxon>
        <taxon>Eimeria</taxon>
    </lineage>
</organism>
<dbReference type="VEuPathDB" id="ToxoDB:EBH_0000270"/>
<evidence type="ECO:0000313" key="2">
    <source>
        <dbReference type="EMBL" id="CDJ51228.1"/>
    </source>
</evidence>
<feature type="compositionally biased region" description="Low complexity" evidence="1">
    <location>
        <begin position="35"/>
        <end position="79"/>
    </location>
</feature>
<proteinExistence type="predicted"/>